<evidence type="ECO:0000313" key="1">
    <source>
        <dbReference type="EMBL" id="ADV54482.1"/>
    </source>
</evidence>
<proteinExistence type="predicted"/>
<name>E6XLF4_SHEP2</name>
<dbReference type="KEGG" id="shp:Sput200_2026"/>
<gene>
    <name evidence="1" type="ordered locus">Sput200_2026</name>
</gene>
<accession>E6XLF4</accession>
<sequence>MPISDVIGIPKLPHKTAHNVYYVKLLVDSIITYQRIGIVMKEITKLNYIDLLPSKMIDD</sequence>
<dbReference type="AlphaFoldDB" id="E6XLF4"/>
<evidence type="ECO:0000313" key="2">
    <source>
        <dbReference type="Proteomes" id="UP000008209"/>
    </source>
</evidence>
<dbReference type="HOGENOM" id="CLU_2958204_0_0_6"/>
<dbReference type="EMBL" id="CP002457">
    <property type="protein sequence ID" value="ADV54482.1"/>
    <property type="molecule type" value="Genomic_DNA"/>
</dbReference>
<dbReference type="Proteomes" id="UP000008209">
    <property type="component" value="Chromosome"/>
</dbReference>
<reference evidence="1 2" key="1">
    <citation type="submission" date="2011-01" db="EMBL/GenBank/DDBJ databases">
        <title>Complete sequence of Shewanella putrefaciens 200.</title>
        <authorList>
            <consortium name="US DOE Joint Genome Institute"/>
            <person name="Lucas S."/>
            <person name="Copeland A."/>
            <person name="Lapidus A."/>
            <person name="Cheng J.-F."/>
            <person name="Bruce D."/>
            <person name="Goodwin L."/>
            <person name="Pitluck S."/>
            <person name="Munk A.C."/>
            <person name="Detter J.C."/>
            <person name="Han C."/>
            <person name="Tapia R."/>
            <person name="Land M."/>
            <person name="Hauser L."/>
            <person name="Chang Y.-J."/>
            <person name="Jeffries C."/>
            <person name="Kyrpides N."/>
            <person name="Ivanova N."/>
            <person name="Mikhailova N."/>
            <person name="Kolker E."/>
            <person name="Lawrence C."/>
            <person name="McCue L.A."/>
            <person name="DiChristina T."/>
            <person name="Nealson K."/>
            <person name="Fredrickson J.K."/>
            <person name="Woyke T."/>
        </authorList>
    </citation>
    <scope>NUCLEOTIDE SEQUENCE [LARGE SCALE GENOMIC DNA]</scope>
    <source>
        <strain evidence="1 2">200</strain>
    </source>
</reference>
<protein>
    <submittedName>
        <fullName evidence="1">Uncharacterized protein</fullName>
    </submittedName>
</protein>
<organism evidence="1 2">
    <name type="scientific">Shewanella putrefaciens (strain 200)</name>
    <dbReference type="NCBI Taxonomy" id="399804"/>
    <lineage>
        <taxon>Bacteria</taxon>
        <taxon>Pseudomonadati</taxon>
        <taxon>Pseudomonadota</taxon>
        <taxon>Gammaproteobacteria</taxon>
        <taxon>Alteromonadales</taxon>
        <taxon>Shewanellaceae</taxon>
        <taxon>Shewanella</taxon>
    </lineage>
</organism>